<evidence type="ECO:0000256" key="8">
    <source>
        <dbReference type="SAM" id="SignalP"/>
    </source>
</evidence>
<evidence type="ECO:0000259" key="9">
    <source>
        <dbReference type="PROSITE" id="PS51007"/>
    </source>
</evidence>
<name>A0A4Z0QB86_9BACT</name>
<feature type="compositionally biased region" description="Low complexity" evidence="7">
    <location>
        <begin position="21"/>
        <end position="35"/>
    </location>
</feature>
<accession>A0A4Z0QB86</accession>
<dbReference type="OrthoDB" id="9811395at2"/>
<evidence type="ECO:0000256" key="6">
    <source>
        <dbReference type="PROSITE-ProRule" id="PRU00433"/>
    </source>
</evidence>
<evidence type="ECO:0000256" key="2">
    <source>
        <dbReference type="ARBA" id="ARBA00022617"/>
    </source>
</evidence>
<dbReference type="SUPFAM" id="SSF46626">
    <property type="entry name" value="Cytochrome c"/>
    <property type="match status" value="1"/>
</dbReference>
<dbReference type="InterPro" id="IPR036909">
    <property type="entry name" value="Cyt_c-like_dom_sf"/>
</dbReference>
<keyword evidence="5 6" id="KW-0408">Iron</keyword>
<evidence type="ECO:0000256" key="1">
    <source>
        <dbReference type="ARBA" id="ARBA00022448"/>
    </source>
</evidence>
<proteinExistence type="predicted"/>
<sequence>MIRFASFLFSALALFGLGSACSSAGSSEPEETAAAAPPPTAELPGKALYTQNCVVCHGPDGKLGLNGAHDLTKSNLNATGRVYMVTQGLGKMPSFKNQLTEEQIQQVVAYSLTLK</sequence>
<evidence type="ECO:0000256" key="5">
    <source>
        <dbReference type="ARBA" id="ARBA00023004"/>
    </source>
</evidence>
<keyword evidence="8" id="KW-0732">Signal</keyword>
<dbReference type="RefSeq" id="WP_135395248.1">
    <property type="nucleotide sequence ID" value="NZ_SRMB01000002.1"/>
</dbReference>
<dbReference type="PROSITE" id="PS51007">
    <property type="entry name" value="CYTC"/>
    <property type="match status" value="1"/>
</dbReference>
<dbReference type="InterPro" id="IPR009056">
    <property type="entry name" value="Cyt_c-like_dom"/>
</dbReference>
<evidence type="ECO:0000256" key="4">
    <source>
        <dbReference type="ARBA" id="ARBA00022982"/>
    </source>
</evidence>
<evidence type="ECO:0000256" key="3">
    <source>
        <dbReference type="ARBA" id="ARBA00022723"/>
    </source>
</evidence>
<evidence type="ECO:0000313" key="11">
    <source>
        <dbReference type="Proteomes" id="UP000298471"/>
    </source>
</evidence>
<feature type="region of interest" description="Disordered" evidence="7">
    <location>
        <begin position="21"/>
        <end position="40"/>
    </location>
</feature>
<dbReference type="PROSITE" id="PS51257">
    <property type="entry name" value="PROKAR_LIPOPROTEIN"/>
    <property type="match status" value="1"/>
</dbReference>
<dbReference type="Proteomes" id="UP000298471">
    <property type="component" value="Unassembled WGS sequence"/>
</dbReference>
<evidence type="ECO:0000256" key="7">
    <source>
        <dbReference type="SAM" id="MobiDB-lite"/>
    </source>
</evidence>
<dbReference type="GO" id="GO:0020037">
    <property type="term" value="F:heme binding"/>
    <property type="evidence" value="ECO:0007669"/>
    <property type="project" value="InterPro"/>
</dbReference>
<feature type="chain" id="PRO_5021394956" evidence="8">
    <location>
        <begin position="25"/>
        <end position="115"/>
    </location>
</feature>
<keyword evidence="4" id="KW-0249">Electron transport</keyword>
<keyword evidence="2 6" id="KW-0349">Heme</keyword>
<dbReference type="Pfam" id="PF13442">
    <property type="entry name" value="Cytochrome_CBB3"/>
    <property type="match status" value="1"/>
</dbReference>
<dbReference type="EMBL" id="SRMB01000002">
    <property type="protein sequence ID" value="TGE27348.1"/>
    <property type="molecule type" value="Genomic_DNA"/>
</dbReference>
<dbReference type="PANTHER" id="PTHR35008:SF4">
    <property type="entry name" value="BLL4482 PROTEIN"/>
    <property type="match status" value="1"/>
</dbReference>
<dbReference type="PRINTS" id="PR00605">
    <property type="entry name" value="CYTCHROMECIC"/>
</dbReference>
<dbReference type="PANTHER" id="PTHR35008">
    <property type="entry name" value="BLL4482 PROTEIN-RELATED"/>
    <property type="match status" value="1"/>
</dbReference>
<dbReference type="Gene3D" id="1.10.760.10">
    <property type="entry name" value="Cytochrome c-like domain"/>
    <property type="match status" value="1"/>
</dbReference>
<organism evidence="10 11">
    <name type="scientific">Hymenobacter metallicola</name>
    <dbReference type="NCBI Taxonomy" id="2563114"/>
    <lineage>
        <taxon>Bacteria</taxon>
        <taxon>Pseudomonadati</taxon>
        <taxon>Bacteroidota</taxon>
        <taxon>Cytophagia</taxon>
        <taxon>Cytophagales</taxon>
        <taxon>Hymenobacteraceae</taxon>
        <taxon>Hymenobacter</taxon>
    </lineage>
</organism>
<dbReference type="AlphaFoldDB" id="A0A4Z0QB86"/>
<dbReference type="GO" id="GO:0009055">
    <property type="term" value="F:electron transfer activity"/>
    <property type="evidence" value="ECO:0007669"/>
    <property type="project" value="InterPro"/>
</dbReference>
<keyword evidence="3 6" id="KW-0479">Metal-binding</keyword>
<dbReference type="InterPro" id="IPR008168">
    <property type="entry name" value="Cyt_C_IC"/>
</dbReference>
<feature type="domain" description="Cytochrome c" evidence="9">
    <location>
        <begin position="40"/>
        <end position="115"/>
    </location>
</feature>
<reference evidence="10 11" key="1">
    <citation type="submission" date="2019-04" db="EMBL/GenBank/DDBJ databases">
        <authorList>
            <person name="Feng G."/>
            <person name="Zhang J."/>
            <person name="Zhu H."/>
        </authorList>
    </citation>
    <scope>NUCLEOTIDE SEQUENCE [LARGE SCALE GENOMIC DNA]</scope>
    <source>
        <strain evidence="10 11">9PBR-1</strain>
    </source>
</reference>
<dbReference type="InterPro" id="IPR051459">
    <property type="entry name" value="Cytochrome_c-type_DH"/>
</dbReference>
<keyword evidence="11" id="KW-1185">Reference proteome</keyword>
<evidence type="ECO:0000313" key="10">
    <source>
        <dbReference type="EMBL" id="TGE27348.1"/>
    </source>
</evidence>
<protein>
    <submittedName>
        <fullName evidence="10">Cytochrome c</fullName>
    </submittedName>
</protein>
<gene>
    <name evidence="10" type="ORF">E5K02_13245</name>
</gene>
<dbReference type="GO" id="GO:0005506">
    <property type="term" value="F:iron ion binding"/>
    <property type="evidence" value="ECO:0007669"/>
    <property type="project" value="InterPro"/>
</dbReference>
<comment type="caution">
    <text evidence="10">The sequence shown here is derived from an EMBL/GenBank/DDBJ whole genome shotgun (WGS) entry which is preliminary data.</text>
</comment>
<feature type="signal peptide" evidence="8">
    <location>
        <begin position="1"/>
        <end position="24"/>
    </location>
</feature>
<keyword evidence="1" id="KW-0813">Transport</keyword>